<keyword evidence="4" id="KW-0067">ATP-binding</keyword>
<accession>A0A194V785</accession>
<dbReference type="InterPro" id="IPR003959">
    <property type="entry name" value="ATPase_AAA_core"/>
</dbReference>
<keyword evidence="3" id="KW-0496">Mitochondrion</keyword>
<reference evidence="8" key="1">
    <citation type="submission" date="2014-12" db="EMBL/GenBank/DDBJ databases">
        <title>Genome Sequence of Valsa Canker Pathogens Uncovers a Specific Adaption of Colonization on Woody Bark.</title>
        <authorList>
            <person name="Yin Z."/>
            <person name="Liu H."/>
            <person name="Gao X."/>
            <person name="Li Z."/>
            <person name="Song N."/>
            <person name="Ke X."/>
            <person name="Dai Q."/>
            <person name="Wu Y."/>
            <person name="Sun Y."/>
            <person name="Xu J.-R."/>
            <person name="Kang Z.K."/>
            <person name="Wang L."/>
            <person name="Huang L."/>
        </authorList>
    </citation>
    <scope>NUCLEOTIDE SEQUENCE [LARGE SCALE GENOMIC DNA]</scope>
    <source>
        <strain evidence="8">SXYL134</strain>
    </source>
</reference>
<evidence type="ECO:0000313" key="8">
    <source>
        <dbReference type="Proteomes" id="UP000078576"/>
    </source>
</evidence>
<dbReference type="GO" id="GO:0005524">
    <property type="term" value="F:ATP binding"/>
    <property type="evidence" value="ECO:0007669"/>
    <property type="project" value="UniProtKB-KW"/>
</dbReference>
<sequence length="481" mass="53757">MTLHTEKAVGACGVSDYWLVIQQAQSQPEQVDCATGLQPNHRVVVPEIDLQYDMKHEFVVSTEGMDELQNISLGKSRESLPGAEVESGEQRFLYISDSSCGESSCPLGGRRHNRALNKAQSRPFKRTVDQCQRVSRSDSSHSEEDNCGEDYLSDSSWDSETSKAEPRPRTHKQKMAGWRTLARGRFEEMLLECIVNTVPVGLDDIPPNYGNIFLDRKVIDEVEHVTTLGLKRPKAFSHGVLKNNKVTGAVLYGPPGTGKSLLARGVAKQSGFNMLSISTSEVWQKCHGDDEKMIRAIFSMVRKMYPSIIFLDEADAMLGERKAGEKRHLRAMLNKFLMEWDGITSGIDSPFILLATNRPNDLDPAVLRRAPVRIHLNLPTKAERSGILGLLLTNETLDRDIDAPTLASLTPQYTGSDLKNFCVAAATKCIAEQSIDTTERVLRRQHFMAAMQTIKKATAISKTREQDLHNFQNNRQEQAEE</sequence>
<feature type="region of interest" description="Disordered" evidence="5">
    <location>
        <begin position="118"/>
        <end position="176"/>
    </location>
</feature>
<evidence type="ECO:0000259" key="6">
    <source>
        <dbReference type="SMART" id="SM00382"/>
    </source>
</evidence>
<feature type="domain" description="AAA+ ATPase" evidence="6">
    <location>
        <begin position="245"/>
        <end position="380"/>
    </location>
</feature>
<dbReference type="STRING" id="694573.A0A194V785"/>
<protein>
    <submittedName>
        <fullName evidence="7">ATPase family AAA domain-containing protein 1</fullName>
    </submittedName>
</protein>
<keyword evidence="3" id="KW-0472">Membrane</keyword>
<dbReference type="GO" id="GO:0016887">
    <property type="term" value="F:ATP hydrolysis activity"/>
    <property type="evidence" value="ECO:0007669"/>
    <property type="project" value="InterPro"/>
</dbReference>
<dbReference type="AlphaFoldDB" id="A0A194V785"/>
<dbReference type="InterPro" id="IPR051701">
    <property type="entry name" value="Mito_OM_Translocase_MSP1"/>
</dbReference>
<evidence type="ECO:0000313" key="7">
    <source>
        <dbReference type="EMBL" id="KUI59790.1"/>
    </source>
</evidence>
<keyword evidence="8" id="KW-1185">Reference proteome</keyword>
<dbReference type="InterPro" id="IPR003593">
    <property type="entry name" value="AAA+_ATPase"/>
</dbReference>
<keyword evidence="3" id="KW-1000">Mitochondrion outer membrane</keyword>
<dbReference type="EMBL" id="KN714736">
    <property type="protein sequence ID" value="KUI59790.1"/>
    <property type="molecule type" value="Genomic_DNA"/>
</dbReference>
<dbReference type="InterPro" id="IPR041569">
    <property type="entry name" value="AAA_lid_3"/>
</dbReference>
<dbReference type="Gene3D" id="3.40.50.300">
    <property type="entry name" value="P-loop containing nucleotide triphosphate hydrolases"/>
    <property type="match status" value="1"/>
</dbReference>
<dbReference type="Pfam" id="PF17862">
    <property type="entry name" value="AAA_lid_3"/>
    <property type="match status" value="1"/>
</dbReference>
<evidence type="ECO:0000256" key="1">
    <source>
        <dbReference type="ARBA" id="ARBA00004572"/>
    </source>
</evidence>
<gene>
    <name evidence="7" type="ORF">VP1G_07035</name>
</gene>
<dbReference type="PANTHER" id="PTHR45644:SF56">
    <property type="entry name" value="AAA ATPASE, PUTATIVE (AFU_ORTHOLOGUE AFUA_2G12920)-RELATED"/>
    <property type="match status" value="1"/>
</dbReference>
<dbReference type="GO" id="GO:0005741">
    <property type="term" value="C:mitochondrial outer membrane"/>
    <property type="evidence" value="ECO:0007669"/>
    <property type="project" value="UniProtKB-SubCell"/>
</dbReference>
<dbReference type="OrthoDB" id="39734at2759"/>
<keyword evidence="2" id="KW-0547">Nucleotide-binding</keyword>
<comment type="subcellular location">
    <subcellularLocation>
        <location evidence="1">Mitochondrion outer membrane</location>
        <topology evidence="1">Single-pass membrane protein</topology>
    </subcellularLocation>
</comment>
<evidence type="ECO:0000256" key="3">
    <source>
        <dbReference type="ARBA" id="ARBA00022787"/>
    </source>
</evidence>
<dbReference type="SUPFAM" id="SSF52540">
    <property type="entry name" value="P-loop containing nucleoside triphosphate hydrolases"/>
    <property type="match status" value="1"/>
</dbReference>
<dbReference type="SMART" id="SM00382">
    <property type="entry name" value="AAA"/>
    <property type="match status" value="1"/>
</dbReference>
<name>A0A194V785_CYTMA</name>
<dbReference type="Proteomes" id="UP000078576">
    <property type="component" value="Unassembled WGS sequence"/>
</dbReference>
<evidence type="ECO:0000256" key="2">
    <source>
        <dbReference type="ARBA" id="ARBA00022741"/>
    </source>
</evidence>
<evidence type="ECO:0000256" key="4">
    <source>
        <dbReference type="ARBA" id="ARBA00022840"/>
    </source>
</evidence>
<evidence type="ECO:0000256" key="5">
    <source>
        <dbReference type="SAM" id="MobiDB-lite"/>
    </source>
</evidence>
<dbReference type="InterPro" id="IPR027417">
    <property type="entry name" value="P-loop_NTPase"/>
</dbReference>
<dbReference type="Gene3D" id="1.10.8.60">
    <property type="match status" value="1"/>
</dbReference>
<dbReference type="PANTHER" id="PTHR45644">
    <property type="entry name" value="AAA ATPASE, PUTATIVE (AFU_ORTHOLOGUE AFUA_2G12920)-RELATED-RELATED"/>
    <property type="match status" value="1"/>
</dbReference>
<proteinExistence type="predicted"/>
<dbReference type="Pfam" id="PF00004">
    <property type="entry name" value="AAA"/>
    <property type="match status" value="1"/>
</dbReference>
<organism evidence="7 8">
    <name type="scientific">Cytospora mali</name>
    <name type="common">Apple Valsa canker fungus</name>
    <name type="synonym">Valsa mali</name>
    <dbReference type="NCBI Taxonomy" id="578113"/>
    <lineage>
        <taxon>Eukaryota</taxon>
        <taxon>Fungi</taxon>
        <taxon>Dikarya</taxon>
        <taxon>Ascomycota</taxon>
        <taxon>Pezizomycotina</taxon>
        <taxon>Sordariomycetes</taxon>
        <taxon>Sordariomycetidae</taxon>
        <taxon>Diaporthales</taxon>
        <taxon>Cytosporaceae</taxon>
        <taxon>Cytospora</taxon>
    </lineage>
</organism>
<feature type="compositionally biased region" description="Basic and acidic residues" evidence="5">
    <location>
        <begin position="135"/>
        <end position="144"/>
    </location>
</feature>